<dbReference type="InterPro" id="IPR011009">
    <property type="entry name" value="Kinase-like_dom_sf"/>
</dbReference>
<dbReference type="SUPFAM" id="SSF56112">
    <property type="entry name" value="Protein kinase-like (PK-like)"/>
    <property type="match status" value="1"/>
</dbReference>
<dbReference type="AlphaFoldDB" id="A0A421B8E2"/>
<accession>A0A421B8E2</accession>
<dbReference type="Gene3D" id="3.90.1200.10">
    <property type="match status" value="1"/>
</dbReference>
<evidence type="ECO:0008006" key="3">
    <source>
        <dbReference type="Google" id="ProtNLM"/>
    </source>
</evidence>
<comment type="caution">
    <text evidence="1">The sequence shown here is derived from an EMBL/GenBank/DDBJ whole genome shotgun (WGS) entry which is preliminary data.</text>
</comment>
<dbReference type="Proteomes" id="UP000282454">
    <property type="component" value="Unassembled WGS sequence"/>
</dbReference>
<sequence>MARRSWDDLPTAVRAAVEREAGPVVRADIPVAGRNSDFSAVLHLADGRLFCKGIAEAGGRRGRMHRHEAEVNGWLPTAIAPRLRWCVEVDDWVLLGFDHVDGHHADLSPGSADLNLVADLVTVVTRDLARCPAPAPRLAEQWARLAAWRRLAEDIPDDLDPWARVHLKALSGWEQRAVELVDGDDLAHTDLHPLNILVSDTTARAVDWAWSRRANAAVDVAFLITRLVDAGHTPAAAERWAENVPVWREVPQDTGTAFAVAIWGMWEYLQRDQPLPHRAALTAAARSWARTRLGLSD</sequence>
<proteinExistence type="predicted"/>
<keyword evidence="2" id="KW-1185">Reference proteome</keyword>
<name>A0A421B8E2_9PSEU</name>
<dbReference type="EMBL" id="RCDD01000001">
    <property type="protein sequence ID" value="RLK60568.1"/>
    <property type="molecule type" value="Genomic_DNA"/>
</dbReference>
<reference evidence="1 2" key="1">
    <citation type="submission" date="2018-10" db="EMBL/GenBank/DDBJ databases">
        <title>Genomic Encyclopedia of Archaeal and Bacterial Type Strains, Phase II (KMG-II): from individual species to whole genera.</title>
        <authorList>
            <person name="Goeker M."/>
        </authorList>
    </citation>
    <scope>NUCLEOTIDE SEQUENCE [LARGE SCALE GENOMIC DNA]</scope>
    <source>
        <strain evidence="1 2">DSM 45657</strain>
    </source>
</reference>
<evidence type="ECO:0000313" key="1">
    <source>
        <dbReference type="EMBL" id="RLK60568.1"/>
    </source>
</evidence>
<protein>
    <recommendedName>
        <fullName evidence="3">Phosphotransferase family enzyme</fullName>
    </recommendedName>
</protein>
<evidence type="ECO:0000313" key="2">
    <source>
        <dbReference type="Proteomes" id="UP000282454"/>
    </source>
</evidence>
<organism evidence="1 2">
    <name type="scientific">Actinokineospora cianjurensis</name>
    <dbReference type="NCBI Taxonomy" id="585224"/>
    <lineage>
        <taxon>Bacteria</taxon>
        <taxon>Bacillati</taxon>
        <taxon>Actinomycetota</taxon>
        <taxon>Actinomycetes</taxon>
        <taxon>Pseudonocardiales</taxon>
        <taxon>Pseudonocardiaceae</taxon>
        <taxon>Actinokineospora</taxon>
    </lineage>
</organism>
<dbReference type="OrthoDB" id="2570531at2"/>
<gene>
    <name evidence="1" type="ORF">CLV68_1077</name>
</gene>